<evidence type="ECO:0000313" key="1">
    <source>
        <dbReference type="EMBL" id="CAK5036027.1"/>
    </source>
</evidence>
<proteinExistence type="predicted"/>
<name>A0ACB0Y9B0_MELEN</name>
<protein>
    <submittedName>
        <fullName evidence="1">Uncharacterized protein</fullName>
    </submittedName>
</protein>
<gene>
    <name evidence="1" type="ORF">MENTE1834_LOCUS8890</name>
</gene>
<evidence type="ECO:0000313" key="2">
    <source>
        <dbReference type="Proteomes" id="UP001497535"/>
    </source>
</evidence>
<accession>A0ACB0Y9B0</accession>
<sequence>MQRKGNDFCHRYYRPKEYFLFKIFLRPYLNQTLLINPVVCRSIFTTSKNFLSFRHIFCVKCCYNYIKWFTPQRYPLLFFALAYF</sequence>
<reference evidence="1" key="1">
    <citation type="submission" date="2023-11" db="EMBL/GenBank/DDBJ databases">
        <authorList>
            <person name="Poullet M."/>
        </authorList>
    </citation>
    <scope>NUCLEOTIDE SEQUENCE</scope>
    <source>
        <strain evidence="1">E1834</strain>
    </source>
</reference>
<dbReference type="Proteomes" id="UP001497535">
    <property type="component" value="Unassembled WGS sequence"/>
</dbReference>
<comment type="caution">
    <text evidence="1">The sequence shown here is derived from an EMBL/GenBank/DDBJ whole genome shotgun (WGS) entry which is preliminary data.</text>
</comment>
<dbReference type="EMBL" id="CAVMJV010000008">
    <property type="protein sequence ID" value="CAK5036027.1"/>
    <property type="molecule type" value="Genomic_DNA"/>
</dbReference>
<organism evidence="1 2">
    <name type="scientific">Meloidogyne enterolobii</name>
    <name type="common">Root-knot nematode worm</name>
    <name type="synonym">Meloidogyne mayaguensis</name>
    <dbReference type="NCBI Taxonomy" id="390850"/>
    <lineage>
        <taxon>Eukaryota</taxon>
        <taxon>Metazoa</taxon>
        <taxon>Ecdysozoa</taxon>
        <taxon>Nematoda</taxon>
        <taxon>Chromadorea</taxon>
        <taxon>Rhabditida</taxon>
        <taxon>Tylenchina</taxon>
        <taxon>Tylenchomorpha</taxon>
        <taxon>Tylenchoidea</taxon>
        <taxon>Meloidogynidae</taxon>
        <taxon>Meloidogyninae</taxon>
        <taxon>Meloidogyne</taxon>
    </lineage>
</organism>
<keyword evidence="2" id="KW-1185">Reference proteome</keyword>